<dbReference type="STRING" id="910964.GEAM_4217"/>
<sequence length="71" mass="7932">MINDINLAGVFFPALLVIAFAALLCAMLLVSFLNLSKLYRRLPLRPLVDFTTYILTFFLLMQGVNALGLII</sequence>
<keyword evidence="3 5" id="KW-1133">Transmembrane helix</keyword>
<evidence type="ECO:0000256" key="1">
    <source>
        <dbReference type="ARBA" id="ARBA00022475"/>
    </source>
</evidence>
<keyword evidence="1" id="KW-1003">Cell membrane</keyword>
<dbReference type="Pfam" id="PF07869">
    <property type="entry name" value="DUF1656"/>
    <property type="match status" value="1"/>
</dbReference>
<reference evidence="6 7" key="1">
    <citation type="submission" date="2014-05" db="EMBL/GenBank/DDBJ databases">
        <title>ATOL: Assembling a taxonomically balanced genome-scale reconstruction of the evolutionary history of the Enterobacteriaceae.</title>
        <authorList>
            <person name="Plunkett G.III."/>
            <person name="Neeno-Eckwall E.C."/>
            <person name="Glasner J.D."/>
            <person name="Perna N.T."/>
        </authorList>
    </citation>
    <scope>NUCLEOTIDE SEQUENCE [LARGE SCALE GENOMIC DNA]</scope>
    <source>
        <strain evidence="6 7">ATCC 33852</strain>
    </source>
</reference>
<evidence type="ECO:0000256" key="3">
    <source>
        <dbReference type="ARBA" id="ARBA00022989"/>
    </source>
</evidence>
<keyword evidence="7" id="KW-1185">Reference proteome</keyword>
<evidence type="ECO:0000313" key="7">
    <source>
        <dbReference type="Proteomes" id="UP000028640"/>
    </source>
</evidence>
<gene>
    <name evidence="6" type="ORF">GEAM_4217</name>
</gene>
<keyword evidence="2 5" id="KW-0812">Transmembrane</keyword>
<keyword evidence="4 5" id="KW-0472">Membrane</keyword>
<protein>
    <recommendedName>
        <fullName evidence="8">DUF1656 domain-containing protein</fullName>
    </recommendedName>
</protein>
<dbReference type="OrthoDB" id="7021192at2"/>
<feature type="transmembrane region" description="Helical" evidence="5">
    <location>
        <begin position="12"/>
        <end position="35"/>
    </location>
</feature>
<name>A0A085G1L6_EWIA3</name>
<dbReference type="AlphaFoldDB" id="A0A085G1L6"/>
<dbReference type="RefSeq" id="WP_034795688.1">
    <property type="nucleotide sequence ID" value="NZ_JMPJ01000074.1"/>
</dbReference>
<proteinExistence type="predicted"/>
<evidence type="ECO:0000256" key="5">
    <source>
        <dbReference type="SAM" id="Phobius"/>
    </source>
</evidence>
<dbReference type="Proteomes" id="UP000028640">
    <property type="component" value="Unassembled WGS sequence"/>
</dbReference>
<feature type="transmembrane region" description="Helical" evidence="5">
    <location>
        <begin position="47"/>
        <end position="70"/>
    </location>
</feature>
<dbReference type="EMBL" id="JMPJ01000074">
    <property type="protein sequence ID" value="KFC77611.1"/>
    <property type="molecule type" value="Genomic_DNA"/>
</dbReference>
<evidence type="ECO:0008006" key="8">
    <source>
        <dbReference type="Google" id="ProtNLM"/>
    </source>
</evidence>
<organism evidence="6 7">
    <name type="scientific">Ewingella americana (strain ATCC 33852 / DSM 4580 / CCUG 14506 / JCM 5911 / LMG 7869 / NCTC 12157 / CDC 1468-78)</name>
    <dbReference type="NCBI Taxonomy" id="910964"/>
    <lineage>
        <taxon>Bacteria</taxon>
        <taxon>Pseudomonadati</taxon>
        <taxon>Pseudomonadota</taxon>
        <taxon>Gammaproteobacteria</taxon>
        <taxon>Enterobacterales</taxon>
        <taxon>Yersiniaceae</taxon>
        <taxon>Ewingella</taxon>
    </lineage>
</organism>
<dbReference type="eggNOG" id="ENOG503378H">
    <property type="taxonomic scope" value="Bacteria"/>
</dbReference>
<dbReference type="GeneID" id="78382396"/>
<evidence type="ECO:0000313" key="6">
    <source>
        <dbReference type="EMBL" id="KFC77611.1"/>
    </source>
</evidence>
<evidence type="ECO:0000256" key="2">
    <source>
        <dbReference type="ARBA" id="ARBA00022692"/>
    </source>
</evidence>
<dbReference type="InterPro" id="IPR012451">
    <property type="entry name" value="DUF1656"/>
</dbReference>
<accession>A0A085G1L6</accession>
<evidence type="ECO:0000256" key="4">
    <source>
        <dbReference type="ARBA" id="ARBA00023136"/>
    </source>
</evidence>
<comment type="caution">
    <text evidence="6">The sequence shown here is derived from an EMBL/GenBank/DDBJ whole genome shotgun (WGS) entry which is preliminary data.</text>
</comment>